<dbReference type="InterPro" id="IPR027417">
    <property type="entry name" value="P-loop_NTPase"/>
</dbReference>
<dbReference type="InterPro" id="IPR001977">
    <property type="entry name" value="Depp_CoAkinase"/>
</dbReference>
<dbReference type="Gene3D" id="3.40.50.300">
    <property type="entry name" value="P-loop containing nucleotide triphosphate hydrolases"/>
    <property type="match status" value="1"/>
</dbReference>
<evidence type="ECO:0000256" key="3">
    <source>
        <dbReference type="NCBIfam" id="TIGR00152"/>
    </source>
</evidence>
<comment type="caution">
    <text evidence="4">The sequence shown here is derived from an EMBL/GenBank/DDBJ whole genome shotgun (WGS) entry which is preliminary data.</text>
</comment>
<reference evidence="4 5" key="1">
    <citation type="submission" date="2021-04" db="EMBL/GenBank/DDBJ databases">
        <title>Draft genome sequence of Paenibacillus cisolokensis, LC2-13A.</title>
        <authorList>
            <person name="Uke A."/>
            <person name="Chhe C."/>
            <person name="Baramee S."/>
            <person name="Kosugi A."/>
        </authorList>
    </citation>
    <scope>NUCLEOTIDE SEQUENCE [LARGE SCALE GENOMIC DNA]</scope>
    <source>
        <strain evidence="4 5">LC2-13A</strain>
    </source>
</reference>
<dbReference type="NCBIfam" id="TIGR00152">
    <property type="entry name" value="dephospho-CoA kinase"/>
    <property type="match status" value="1"/>
</dbReference>
<dbReference type="Pfam" id="PF01121">
    <property type="entry name" value="CoaE"/>
    <property type="match status" value="1"/>
</dbReference>
<evidence type="ECO:0000256" key="2">
    <source>
        <dbReference type="ARBA" id="ARBA00022840"/>
    </source>
</evidence>
<dbReference type="EC" id="2.7.1.24" evidence="3"/>
<keyword evidence="5" id="KW-1185">Reference proteome</keyword>
<dbReference type="Proteomes" id="UP000680304">
    <property type="component" value="Unassembled WGS sequence"/>
</dbReference>
<evidence type="ECO:0000256" key="1">
    <source>
        <dbReference type="ARBA" id="ARBA00022741"/>
    </source>
</evidence>
<dbReference type="PANTHER" id="PTHR10695">
    <property type="entry name" value="DEPHOSPHO-COA KINASE-RELATED"/>
    <property type="match status" value="1"/>
</dbReference>
<dbReference type="PROSITE" id="PS51219">
    <property type="entry name" value="DPCK"/>
    <property type="match status" value="1"/>
</dbReference>
<dbReference type="CDD" id="cd02022">
    <property type="entry name" value="DPCK"/>
    <property type="match status" value="1"/>
</dbReference>
<name>A0ABQ4N8T7_9BACL</name>
<gene>
    <name evidence="4" type="ORF">PACILC2_32330</name>
</gene>
<dbReference type="SUPFAM" id="SSF52540">
    <property type="entry name" value="P-loop containing nucleoside triphosphate hydrolases"/>
    <property type="match status" value="1"/>
</dbReference>
<evidence type="ECO:0000313" key="4">
    <source>
        <dbReference type="EMBL" id="GIQ64665.1"/>
    </source>
</evidence>
<evidence type="ECO:0000313" key="5">
    <source>
        <dbReference type="Proteomes" id="UP000680304"/>
    </source>
</evidence>
<proteinExistence type="predicted"/>
<accession>A0ABQ4N8T7</accession>
<dbReference type="EMBL" id="BOVJ01000102">
    <property type="protein sequence ID" value="GIQ64665.1"/>
    <property type="molecule type" value="Genomic_DNA"/>
</dbReference>
<keyword evidence="2" id="KW-0067">ATP-binding</keyword>
<organism evidence="4 5">
    <name type="scientific">Paenibacillus cisolokensis</name>
    <dbReference type="NCBI Taxonomy" id="1658519"/>
    <lineage>
        <taxon>Bacteria</taxon>
        <taxon>Bacillati</taxon>
        <taxon>Bacillota</taxon>
        <taxon>Bacilli</taxon>
        <taxon>Bacillales</taxon>
        <taxon>Paenibacillaceae</taxon>
        <taxon>Paenibacillus</taxon>
    </lineage>
</organism>
<protein>
    <recommendedName>
        <fullName evidence="3">Dephospho-CoA kinase</fullName>
        <ecNumber evidence="3">2.7.1.24</ecNumber>
    </recommendedName>
</protein>
<sequence>MKARIDAYAQANPGKLAVADVPLLFETGQASAYEGVLVVYVPRAVQIERLMRRDGIDEEKAKQRIALQMDIEEKRKRATWVIDNSGTVEQTEQQVERFWRSLGMT</sequence>
<keyword evidence="1" id="KW-0547">Nucleotide-binding</keyword>
<dbReference type="PANTHER" id="PTHR10695:SF46">
    <property type="entry name" value="BIFUNCTIONAL COENZYME A SYNTHASE-RELATED"/>
    <property type="match status" value="1"/>
</dbReference>